<dbReference type="RefSeq" id="WP_156229224.1">
    <property type="nucleotide sequence ID" value="NZ_CP046453.1"/>
</dbReference>
<accession>A0A6B8W302</accession>
<reference evidence="7 8" key="1">
    <citation type="journal article" date="2021" name="Int. J. Syst. Evol. Microbiol.">
        <title>Classification of three corynebacterial strains isolated from a small paddock in North Rhine-Westphalia: proposal of &lt;i&gt;Corynebacterium kalinowskii&lt;/i&gt; sp. nov., &lt;i&gt;Corynebacterium comes&lt;/i&gt; sp. nov. and &lt;i&gt;Corynebacterium occultum&lt;/i&gt; sp. nov.</title>
        <authorList>
            <person name="Schaffert L."/>
            <person name="Ruwe M."/>
            <person name="Milse J."/>
            <person name="Hanuschka K."/>
            <person name="Ortseifen V."/>
            <person name="Droste J."/>
            <person name="Brandt D."/>
            <person name="Schl L."/>
            <person name="Kutter Y."/>
            <person name="Vinke S."/>
            <person name="Vieh P."/>
            <person name="Jacob L."/>
            <person name="L N.C."/>
            <person name="Schulte-Berndt E."/>
            <person name="Hain C."/>
            <person name="Linder M."/>
            <person name="Schmidt P."/>
            <person name="Wollenschl L."/>
            <person name="Luttermann T."/>
            <person name="Thieme E."/>
            <person name="Hassa J."/>
            <person name="Haak M."/>
            <person name="Wittchen M."/>
            <person name="Mentz A."/>
            <person name="Persicke M."/>
            <person name="Busche T."/>
            <person name="R C."/>
        </authorList>
    </citation>
    <scope>NUCLEOTIDE SEQUENCE [LARGE SCALE GENOMIC DNA]</scope>
    <source>
        <strain evidence="7 8">2019</strain>
    </source>
</reference>
<evidence type="ECO:0000256" key="4">
    <source>
        <dbReference type="ARBA" id="ARBA00023159"/>
    </source>
</evidence>
<evidence type="ECO:0000256" key="5">
    <source>
        <dbReference type="ARBA" id="ARBA00023163"/>
    </source>
</evidence>
<dbReference type="PRINTS" id="PR00039">
    <property type="entry name" value="HTHLYSR"/>
</dbReference>
<keyword evidence="4" id="KW-0010">Activator</keyword>
<sequence length="302" mass="32821">MDLQQLRVFLAVAEELHFGRAADRLYMAQPPVSRTVRQLEKELGVDLFVRSTRRVRLTPAGAALVEPARGILEAAERARRDTVAAGKGELGSVSLAYAGASTHPLVGILSRELRRAYDGIGLNLQSQQFAQPSLGLVLRGEVDISLGRWDFVPGAVESRIILEEHLVLAVPGSHRLAGEEEVSFRQLAGEAFVSLPAHEGSVLGDRMRRLSLKAGFDPDIVQRAPDSWTAMALVGAEVGCSLTVSSVAENFTDPHVSFLRVADETLPVNLRMAWQPDSDNPVLERVLALAEKVWPQPAGVED</sequence>
<proteinExistence type="inferred from homology"/>
<keyword evidence="3" id="KW-0238">DNA-binding</keyword>
<dbReference type="Gene3D" id="3.40.190.10">
    <property type="entry name" value="Periplasmic binding protein-like II"/>
    <property type="match status" value="2"/>
</dbReference>
<dbReference type="InterPro" id="IPR005119">
    <property type="entry name" value="LysR_subst-bd"/>
</dbReference>
<evidence type="ECO:0000313" key="8">
    <source>
        <dbReference type="Proteomes" id="UP000425178"/>
    </source>
</evidence>
<dbReference type="InterPro" id="IPR036388">
    <property type="entry name" value="WH-like_DNA-bd_sf"/>
</dbReference>
<name>A0A6B8W302_9CORY</name>
<dbReference type="PANTHER" id="PTHR30346:SF0">
    <property type="entry name" value="HCA OPERON TRANSCRIPTIONAL ACTIVATOR HCAR"/>
    <property type="match status" value="1"/>
</dbReference>
<dbReference type="KEGG" id="ccoe:CETAM_13000"/>
<dbReference type="GO" id="GO:0032993">
    <property type="term" value="C:protein-DNA complex"/>
    <property type="evidence" value="ECO:0007669"/>
    <property type="project" value="TreeGrafter"/>
</dbReference>
<dbReference type="Proteomes" id="UP000425178">
    <property type="component" value="Chromosome"/>
</dbReference>
<dbReference type="SUPFAM" id="SSF53850">
    <property type="entry name" value="Periplasmic binding protein-like II"/>
    <property type="match status" value="1"/>
</dbReference>
<evidence type="ECO:0000256" key="3">
    <source>
        <dbReference type="ARBA" id="ARBA00023125"/>
    </source>
</evidence>
<dbReference type="EMBL" id="CP046453">
    <property type="protein sequence ID" value="QGU05825.1"/>
    <property type="molecule type" value="Genomic_DNA"/>
</dbReference>
<dbReference type="PROSITE" id="PS50931">
    <property type="entry name" value="HTH_LYSR"/>
    <property type="match status" value="1"/>
</dbReference>
<dbReference type="GO" id="GO:0003677">
    <property type="term" value="F:DNA binding"/>
    <property type="evidence" value="ECO:0007669"/>
    <property type="project" value="UniProtKB-KW"/>
</dbReference>
<keyword evidence="8" id="KW-1185">Reference proteome</keyword>
<keyword evidence="5" id="KW-0804">Transcription</keyword>
<evidence type="ECO:0000259" key="6">
    <source>
        <dbReference type="PROSITE" id="PS50931"/>
    </source>
</evidence>
<dbReference type="InterPro" id="IPR036390">
    <property type="entry name" value="WH_DNA-bd_sf"/>
</dbReference>
<organism evidence="7 8">
    <name type="scientific">Corynebacterium comes</name>
    <dbReference type="NCBI Taxonomy" id="2675218"/>
    <lineage>
        <taxon>Bacteria</taxon>
        <taxon>Bacillati</taxon>
        <taxon>Actinomycetota</taxon>
        <taxon>Actinomycetes</taxon>
        <taxon>Mycobacteriales</taxon>
        <taxon>Corynebacteriaceae</taxon>
        <taxon>Corynebacterium</taxon>
    </lineage>
</organism>
<protein>
    <submittedName>
        <fullName evidence="7">Hca operon transcriptional activator</fullName>
    </submittedName>
</protein>
<keyword evidence="2" id="KW-0805">Transcription regulation</keyword>
<gene>
    <name evidence="7" type="primary">hcaR2</name>
    <name evidence="7" type="ORF">CETAM_13000</name>
</gene>
<dbReference type="Pfam" id="PF03466">
    <property type="entry name" value="LysR_substrate"/>
    <property type="match status" value="1"/>
</dbReference>
<evidence type="ECO:0000256" key="2">
    <source>
        <dbReference type="ARBA" id="ARBA00023015"/>
    </source>
</evidence>
<dbReference type="PANTHER" id="PTHR30346">
    <property type="entry name" value="TRANSCRIPTIONAL DUAL REGULATOR HCAR-RELATED"/>
    <property type="match status" value="1"/>
</dbReference>
<evidence type="ECO:0000313" key="7">
    <source>
        <dbReference type="EMBL" id="QGU05825.1"/>
    </source>
</evidence>
<comment type="similarity">
    <text evidence="1">Belongs to the LysR transcriptional regulatory family.</text>
</comment>
<dbReference type="InterPro" id="IPR000847">
    <property type="entry name" value="LysR_HTH_N"/>
</dbReference>
<dbReference type="SUPFAM" id="SSF46785">
    <property type="entry name" value="Winged helix' DNA-binding domain"/>
    <property type="match status" value="1"/>
</dbReference>
<evidence type="ECO:0000256" key="1">
    <source>
        <dbReference type="ARBA" id="ARBA00009437"/>
    </source>
</evidence>
<dbReference type="AlphaFoldDB" id="A0A6B8W302"/>
<dbReference type="Gene3D" id="1.10.10.10">
    <property type="entry name" value="Winged helix-like DNA-binding domain superfamily/Winged helix DNA-binding domain"/>
    <property type="match status" value="1"/>
</dbReference>
<feature type="domain" description="HTH lysR-type" evidence="6">
    <location>
        <begin position="1"/>
        <end position="58"/>
    </location>
</feature>
<dbReference type="CDD" id="cd08414">
    <property type="entry name" value="PBP2_LTTR_aromatics_like"/>
    <property type="match status" value="1"/>
</dbReference>
<dbReference type="FunFam" id="1.10.10.10:FF:000001">
    <property type="entry name" value="LysR family transcriptional regulator"/>
    <property type="match status" value="1"/>
</dbReference>
<dbReference type="GO" id="GO:0003700">
    <property type="term" value="F:DNA-binding transcription factor activity"/>
    <property type="evidence" value="ECO:0007669"/>
    <property type="project" value="InterPro"/>
</dbReference>
<dbReference type="Pfam" id="PF00126">
    <property type="entry name" value="HTH_1"/>
    <property type="match status" value="1"/>
</dbReference>